<feature type="compositionally biased region" description="Basic and acidic residues" evidence="1">
    <location>
        <begin position="119"/>
        <end position="132"/>
    </location>
</feature>
<name>A0BSW5_PARTE</name>
<feature type="compositionally biased region" description="Polar residues" evidence="1">
    <location>
        <begin position="222"/>
        <end position="237"/>
    </location>
</feature>
<accession>A0BSW5</accession>
<dbReference type="OMA" id="DKQIKYN"/>
<organism evidence="2 3">
    <name type="scientific">Paramecium tetraurelia</name>
    <dbReference type="NCBI Taxonomy" id="5888"/>
    <lineage>
        <taxon>Eukaryota</taxon>
        <taxon>Sar</taxon>
        <taxon>Alveolata</taxon>
        <taxon>Ciliophora</taxon>
        <taxon>Intramacronucleata</taxon>
        <taxon>Oligohymenophorea</taxon>
        <taxon>Peniculida</taxon>
        <taxon>Parameciidae</taxon>
        <taxon>Paramecium</taxon>
    </lineage>
</organism>
<protein>
    <submittedName>
        <fullName evidence="2">Uncharacterized protein</fullName>
    </submittedName>
</protein>
<feature type="compositionally biased region" description="Basic and acidic residues" evidence="1">
    <location>
        <begin position="200"/>
        <end position="219"/>
    </location>
</feature>
<dbReference type="HOGENOM" id="CLU_332175_0_0_1"/>
<proteinExistence type="predicted"/>
<evidence type="ECO:0000256" key="1">
    <source>
        <dbReference type="SAM" id="MobiDB-lite"/>
    </source>
</evidence>
<keyword evidence="3" id="KW-1185">Reference proteome</keyword>
<dbReference type="KEGG" id="ptm:GSPATT00031864001"/>
<evidence type="ECO:0000313" key="2">
    <source>
        <dbReference type="EMBL" id="CAK61632.1"/>
    </source>
</evidence>
<feature type="region of interest" description="Disordered" evidence="1">
    <location>
        <begin position="119"/>
        <end position="138"/>
    </location>
</feature>
<dbReference type="Proteomes" id="UP000000600">
    <property type="component" value="Unassembled WGS sequence"/>
</dbReference>
<gene>
    <name evidence="2" type="ORF">GSPATT00031864001</name>
</gene>
<dbReference type="OrthoDB" id="10629579at2759"/>
<dbReference type="EMBL" id="CT868015">
    <property type="protein sequence ID" value="CAK61632.1"/>
    <property type="molecule type" value="Genomic_DNA"/>
</dbReference>
<feature type="compositionally biased region" description="Polar residues" evidence="1">
    <location>
        <begin position="267"/>
        <end position="280"/>
    </location>
</feature>
<reference evidence="2 3" key="1">
    <citation type="journal article" date="2006" name="Nature">
        <title>Global trends of whole-genome duplications revealed by the ciliate Paramecium tetraurelia.</title>
        <authorList>
            <consortium name="Genoscope"/>
            <person name="Aury J.-M."/>
            <person name="Jaillon O."/>
            <person name="Duret L."/>
            <person name="Noel B."/>
            <person name="Jubin C."/>
            <person name="Porcel B.M."/>
            <person name="Segurens B."/>
            <person name="Daubin V."/>
            <person name="Anthouard V."/>
            <person name="Aiach N."/>
            <person name="Arnaiz O."/>
            <person name="Billaut A."/>
            <person name="Beisson J."/>
            <person name="Blanc I."/>
            <person name="Bouhouche K."/>
            <person name="Camara F."/>
            <person name="Duharcourt S."/>
            <person name="Guigo R."/>
            <person name="Gogendeau D."/>
            <person name="Katinka M."/>
            <person name="Keller A.-M."/>
            <person name="Kissmehl R."/>
            <person name="Klotz C."/>
            <person name="Koll F."/>
            <person name="Le Moue A."/>
            <person name="Lepere C."/>
            <person name="Malinsky S."/>
            <person name="Nowacki M."/>
            <person name="Nowak J.K."/>
            <person name="Plattner H."/>
            <person name="Poulain J."/>
            <person name="Ruiz F."/>
            <person name="Serrano V."/>
            <person name="Zagulski M."/>
            <person name="Dessen P."/>
            <person name="Betermier M."/>
            <person name="Weissenbach J."/>
            <person name="Scarpelli C."/>
            <person name="Schachter V."/>
            <person name="Sperling L."/>
            <person name="Meyer E."/>
            <person name="Cohen J."/>
            <person name="Wincker P."/>
        </authorList>
    </citation>
    <scope>NUCLEOTIDE SEQUENCE [LARGE SCALE GENOMIC DNA]</scope>
    <source>
        <strain evidence="2 3">Stock d4-2</strain>
    </source>
</reference>
<feature type="region of interest" description="Disordered" evidence="1">
    <location>
        <begin position="194"/>
        <end position="291"/>
    </location>
</feature>
<dbReference type="InParanoid" id="A0BSW5"/>
<dbReference type="AlphaFoldDB" id="A0BSW5"/>
<dbReference type="GeneID" id="5014807"/>
<evidence type="ECO:0000313" key="3">
    <source>
        <dbReference type="Proteomes" id="UP000000600"/>
    </source>
</evidence>
<dbReference type="RefSeq" id="XP_001429030.1">
    <property type="nucleotide sequence ID" value="XM_001428993.1"/>
</dbReference>
<sequence length="862" mass="101799">MNFNTQRQISIEDLIKLGQKYLEMSDQDLKQKMTQAKTGNPNDNNLKARIQKIINESKIEGNKSKIEFYLQQVKLSLNQKQRDEIKIKPQAQDLQYNYDINAQNHKLQQQNQALARTKDSQLREQKNLRQEGDSQSNLKMEMHSVIYEEIRRPTSTIEMQINHSQENKISIQSQQQSSKLIQHELAKRRAINIENNTVHNQDKIQPPDDNQSDVKHKYEPPNFQQISMGTDQRNRYNYSPREKYRTDRQIGNLPKNQQKDRSPKVKQGNSDNKTNINDLTPSEGKRDSNQQNLKITEDAIQYFYTLINYIKAFIEKGQTNSGSQKEIFFDFSKLDISYEVKSIQWSQEESTSKDIENIQNNQQIQSNQQDQKVFTNKDKDVNILNDKQIKKDIQQNQQDNKVETKKELNLNLNYEQTDEVIQSKQKEKQVQTNTDTDFSILISENKGKIQLIQQDDLNVNIQYNELTDEVRQSKLQENDVSTIMGQDLNLINEQLGKGIKSNQQEIDAQSNIDQLSILFSQITDDGTNTSEQNQKVKTKMEQELTVFTIENIYDGTQIDKQIQEAQKNRDQELFKFISEKNDMIILSRQQDKEVLRIMFQDLKLLFYELFRKEKESNQQDKEVQTNNDQDQNLIICGQKDKEIHQNQQDKEVQTNKDQDLNLLINEQKDKEIHQNQQDKEVQTNKDQDLNLLINEQKDKEIHQNQQDKEVQTNKDQDLNLLINEQKDKEIHQNQQDKEVQTNKDQDLNLLINEQKDKEIHQNQQDKEVQTNKDQDLNLLINEQKDKEIHQNQQDKEVQTNKDQDLNLLINEQKDKEIHQNQQDKEVQTNIDQDFSIFKYEQIDKDIQSIISNNELHTILQTS</sequence>